<evidence type="ECO:0000313" key="3">
    <source>
        <dbReference type="Proteomes" id="UP000255389"/>
    </source>
</evidence>
<name>A0A378U713_MYCFO</name>
<dbReference type="EMBL" id="UGQY01000001">
    <property type="protein sequence ID" value="STZ73194.1"/>
    <property type="molecule type" value="Genomic_DNA"/>
</dbReference>
<evidence type="ECO:0000313" key="2">
    <source>
        <dbReference type="EMBL" id="STZ73194.1"/>
    </source>
</evidence>
<organism evidence="2 3">
    <name type="scientific">Mycolicibacterium fortuitum</name>
    <name type="common">Mycobacterium fortuitum</name>
    <dbReference type="NCBI Taxonomy" id="1766"/>
    <lineage>
        <taxon>Bacteria</taxon>
        <taxon>Bacillati</taxon>
        <taxon>Actinomycetota</taxon>
        <taxon>Actinomycetes</taxon>
        <taxon>Mycobacteriales</taxon>
        <taxon>Mycobacteriaceae</taxon>
        <taxon>Mycolicibacterium</taxon>
    </lineage>
</organism>
<feature type="region of interest" description="Disordered" evidence="1">
    <location>
        <begin position="57"/>
        <end position="79"/>
    </location>
</feature>
<protein>
    <submittedName>
        <fullName evidence="2">TIM-barrel fold metal-dependent hydrolase</fullName>
    </submittedName>
</protein>
<reference evidence="2 3" key="1">
    <citation type="submission" date="2018-06" db="EMBL/GenBank/DDBJ databases">
        <authorList>
            <consortium name="Pathogen Informatics"/>
            <person name="Doyle S."/>
        </authorList>
    </citation>
    <scope>NUCLEOTIDE SEQUENCE [LARGE SCALE GENOMIC DNA]</scope>
    <source>
        <strain evidence="2 3">NCTC1542</strain>
    </source>
</reference>
<dbReference type="AlphaFoldDB" id="A0A378U713"/>
<gene>
    <name evidence="2" type="ORF">NCTC1542_00735</name>
</gene>
<keyword evidence="2" id="KW-0378">Hydrolase</keyword>
<proteinExistence type="predicted"/>
<dbReference type="Proteomes" id="UP000255389">
    <property type="component" value="Unassembled WGS sequence"/>
</dbReference>
<dbReference type="GO" id="GO:0016787">
    <property type="term" value="F:hydrolase activity"/>
    <property type="evidence" value="ECO:0007669"/>
    <property type="project" value="UniProtKB-KW"/>
</dbReference>
<sequence length="79" mass="8683">MLTENNVPDDEVNKMTHENAMRWYSFDPFTHIAREQATVGALRKAAEGHDVSIQALSHHEQGTRGNALHAAARGNSGSE</sequence>
<accession>A0A378U713</accession>
<evidence type="ECO:0000256" key="1">
    <source>
        <dbReference type="SAM" id="MobiDB-lite"/>
    </source>
</evidence>